<evidence type="ECO:0000256" key="4">
    <source>
        <dbReference type="SAM" id="Phobius"/>
    </source>
</evidence>
<evidence type="ECO:0000259" key="7">
    <source>
        <dbReference type="Pfam" id="PF07730"/>
    </source>
</evidence>
<dbReference type="Proteomes" id="UP000535182">
    <property type="component" value="Unassembled WGS sequence"/>
</dbReference>
<dbReference type="Gene3D" id="3.30.565.10">
    <property type="entry name" value="Histidine kinase-like ATPase, C-terminal domain"/>
    <property type="match status" value="1"/>
</dbReference>
<dbReference type="GO" id="GO:0016787">
    <property type="term" value="F:hydrolase activity"/>
    <property type="evidence" value="ECO:0007669"/>
    <property type="project" value="InterPro"/>
</dbReference>
<reference evidence="8 9" key="1">
    <citation type="submission" date="2020-08" db="EMBL/GenBank/DDBJ databases">
        <title>Genomic Encyclopedia of Type Strains, Phase IV (KMG-V): Genome sequencing to study the core and pangenomes of soil and plant-associated prokaryotes.</title>
        <authorList>
            <person name="Whitman W."/>
        </authorList>
    </citation>
    <scope>NUCLEOTIDE SEQUENCE [LARGE SCALE GENOMIC DNA]</scope>
    <source>
        <strain evidence="8 9">X5P2</strain>
    </source>
</reference>
<evidence type="ECO:0000256" key="1">
    <source>
        <dbReference type="ARBA" id="ARBA00022679"/>
    </source>
</evidence>
<dbReference type="PANTHER" id="PTHR24421">
    <property type="entry name" value="NITRATE/NITRITE SENSOR PROTEIN NARX-RELATED"/>
    <property type="match status" value="1"/>
</dbReference>
<dbReference type="Gene3D" id="2.60.120.560">
    <property type="entry name" value="Exo-inulinase, domain 1"/>
    <property type="match status" value="1"/>
</dbReference>
<comment type="caution">
    <text evidence="8">The sequence shown here is derived from an EMBL/GenBank/DDBJ whole genome shotgun (WGS) entry which is preliminary data.</text>
</comment>
<proteinExistence type="predicted"/>
<evidence type="ECO:0000313" key="8">
    <source>
        <dbReference type="EMBL" id="MBB5330306.1"/>
    </source>
</evidence>
<evidence type="ECO:0000259" key="5">
    <source>
        <dbReference type="Pfam" id="PF02518"/>
    </source>
</evidence>
<keyword evidence="4" id="KW-0472">Membrane</keyword>
<sequence>MRVLSGSRRRLTLGLAAVCLAIAGVAWYFYRHNPTYNLPYHDSFANGKAGEWKAFGGTWEVADGAMRNDSDERGAKLITGSPYWRNYSIEADVSLLGADGDAGVVIRSSDEEQGVDSYSGYYAGIRSLDNSLVLGRANHGWMEDVLKLSPVKPRGPLVYHLKLLAYDCQIVATATSASHNPVTESVTDKNCITSGRAGVRSYASGGVWRNVVIRPSSRQELAAMLEQGQQNNSATAKALFDRDHEVLGFNSPGPQRDMDKFHSSLNTQPISSLRLVSSAKPSKATVRGNVILTSPVVFIQDTTGGVSVPNPVASPLLKVGDQVEVTGSVDAGDFSSTLDRAMVRVLWEGTPVPPVTVTASQAATGDFDATFIEVEGRLHEKQYGPNNTLLLDLDDGSQSFRAIMNQGRGDALFGGLKPGSLLRLRGVSVVDPAFTHNLTPFILLLRSTDDVDVLAGPPWWSMGHLAALAIGFLLLALVVNFLYHRVENWRLRAVLEERERLAHEMHDTLAQSFAGIGFQLEAIRSGVPETFPVAHQQLNLASDLVRHSHEEARRSIATLRPDSHGPSDLLGALDICAKRMVEGGSVEVVSASTGDIVSIPLRITDTLYRIGQEAIANSVRHANATRLEISIEFDSGVVRLSIADNGIGFVQCRDLSGFGVRGMRKRAASISATIQIVSSEQGGTLVQTTAPLPARITFASWPKLLWHYLRRNTLHVELVGQPNPHSHR</sequence>
<feature type="domain" description="3-keto-alpha-glucoside-1,2-lyase/3-keto-2-hydroxy-glucal hydratase" evidence="6">
    <location>
        <begin position="45"/>
        <end position="129"/>
    </location>
</feature>
<protein>
    <submittedName>
        <fullName evidence="8">Signal transduction histidine kinase</fullName>
    </submittedName>
</protein>
<keyword evidence="3" id="KW-0902">Two-component regulatory system</keyword>
<dbReference type="EMBL" id="JACHEB010000009">
    <property type="protein sequence ID" value="MBB5330306.1"/>
    <property type="molecule type" value="Genomic_DNA"/>
</dbReference>
<evidence type="ECO:0000256" key="3">
    <source>
        <dbReference type="ARBA" id="ARBA00023012"/>
    </source>
</evidence>
<dbReference type="AlphaFoldDB" id="A0A9X0U591"/>
<evidence type="ECO:0000259" key="6">
    <source>
        <dbReference type="Pfam" id="PF06439"/>
    </source>
</evidence>
<dbReference type="CDD" id="cd16917">
    <property type="entry name" value="HATPase_UhpB-NarQ-NarX-like"/>
    <property type="match status" value="1"/>
</dbReference>
<keyword evidence="4" id="KW-1133">Transmembrane helix</keyword>
<dbReference type="Pfam" id="PF02518">
    <property type="entry name" value="HATPase_c"/>
    <property type="match status" value="1"/>
</dbReference>
<dbReference type="InterPro" id="IPR010496">
    <property type="entry name" value="AL/BT2_dom"/>
</dbReference>
<organism evidence="8 9">
    <name type="scientific">Tunturiibacter gelidiferens</name>
    <dbReference type="NCBI Taxonomy" id="3069689"/>
    <lineage>
        <taxon>Bacteria</taxon>
        <taxon>Pseudomonadati</taxon>
        <taxon>Acidobacteriota</taxon>
        <taxon>Terriglobia</taxon>
        <taxon>Terriglobales</taxon>
        <taxon>Acidobacteriaceae</taxon>
        <taxon>Tunturiibacter</taxon>
    </lineage>
</organism>
<feature type="transmembrane region" description="Helical" evidence="4">
    <location>
        <begin position="12"/>
        <end position="30"/>
    </location>
</feature>
<dbReference type="InterPro" id="IPR003594">
    <property type="entry name" value="HATPase_dom"/>
</dbReference>
<dbReference type="GO" id="GO:0000155">
    <property type="term" value="F:phosphorelay sensor kinase activity"/>
    <property type="evidence" value="ECO:0007669"/>
    <property type="project" value="InterPro"/>
</dbReference>
<dbReference type="Pfam" id="PF06439">
    <property type="entry name" value="3keto-disac_hyd"/>
    <property type="match status" value="1"/>
</dbReference>
<dbReference type="PANTHER" id="PTHR24421:SF62">
    <property type="entry name" value="SENSORY TRANSDUCTION HISTIDINE KINASE"/>
    <property type="match status" value="1"/>
</dbReference>
<dbReference type="GO" id="GO:0046983">
    <property type="term" value="F:protein dimerization activity"/>
    <property type="evidence" value="ECO:0007669"/>
    <property type="project" value="InterPro"/>
</dbReference>
<evidence type="ECO:0000256" key="2">
    <source>
        <dbReference type="ARBA" id="ARBA00022777"/>
    </source>
</evidence>
<dbReference type="InterPro" id="IPR050482">
    <property type="entry name" value="Sensor_HK_TwoCompSys"/>
</dbReference>
<dbReference type="Gene3D" id="1.20.5.1930">
    <property type="match status" value="1"/>
</dbReference>
<feature type="transmembrane region" description="Helical" evidence="4">
    <location>
        <begin position="459"/>
        <end position="483"/>
    </location>
</feature>
<accession>A0A9X0U591</accession>
<dbReference type="SUPFAM" id="SSF55874">
    <property type="entry name" value="ATPase domain of HSP90 chaperone/DNA topoisomerase II/histidine kinase"/>
    <property type="match status" value="1"/>
</dbReference>
<dbReference type="InterPro" id="IPR011712">
    <property type="entry name" value="Sig_transdc_His_kin_sub3_dim/P"/>
</dbReference>
<dbReference type="GO" id="GO:0016020">
    <property type="term" value="C:membrane"/>
    <property type="evidence" value="ECO:0007669"/>
    <property type="project" value="InterPro"/>
</dbReference>
<gene>
    <name evidence="8" type="ORF">HDF14_003939</name>
</gene>
<feature type="domain" description="Signal transduction histidine kinase subgroup 3 dimerisation and phosphoacceptor" evidence="7">
    <location>
        <begin position="497"/>
        <end position="563"/>
    </location>
</feature>
<keyword evidence="9" id="KW-1185">Reference proteome</keyword>
<dbReference type="InterPro" id="IPR036890">
    <property type="entry name" value="HATPase_C_sf"/>
</dbReference>
<dbReference type="Pfam" id="PF07730">
    <property type="entry name" value="HisKA_3"/>
    <property type="match status" value="1"/>
</dbReference>
<evidence type="ECO:0000313" key="9">
    <source>
        <dbReference type="Proteomes" id="UP000535182"/>
    </source>
</evidence>
<feature type="domain" description="Histidine kinase/HSP90-like ATPase" evidence="5">
    <location>
        <begin position="605"/>
        <end position="693"/>
    </location>
</feature>
<name>A0A9X0U591_9BACT</name>
<keyword evidence="4" id="KW-0812">Transmembrane</keyword>
<keyword evidence="1" id="KW-0808">Transferase</keyword>
<dbReference type="RefSeq" id="WP_183979608.1">
    <property type="nucleotide sequence ID" value="NZ_JACHEB010000009.1"/>
</dbReference>
<keyword evidence="2 8" id="KW-0418">Kinase</keyword>